<keyword evidence="2" id="KW-0472">Membrane</keyword>
<feature type="transmembrane region" description="Helical" evidence="2">
    <location>
        <begin position="24"/>
        <end position="43"/>
    </location>
</feature>
<organism evidence="3 4">
    <name type="scientific">Eumeta variegata</name>
    <name type="common">Bagworm moth</name>
    <name type="synonym">Eumeta japonica</name>
    <dbReference type="NCBI Taxonomy" id="151549"/>
    <lineage>
        <taxon>Eukaryota</taxon>
        <taxon>Metazoa</taxon>
        <taxon>Ecdysozoa</taxon>
        <taxon>Arthropoda</taxon>
        <taxon>Hexapoda</taxon>
        <taxon>Insecta</taxon>
        <taxon>Pterygota</taxon>
        <taxon>Neoptera</taxon>
        <taxon>Endopterygota</taxon>
        <taxon>Lepidoptera</taxon>
        <taxon>Glossata</taxon>
        <taxon>Ditrysia</taxon>
        <taxon>Tineoidea</taxon>
        <taxon>Psychidae</taxon>
        <taxon>Oiketicinae</taxon>
        <taxon>Eumeta</taxon>
    </lineage>
</organism>
<keyword evidence="2" id="KW-0812">Transmembrane</keyword>
<sequence length="149" mass="17225">MYGIEDFKVVFIISWKDREDYQQFYITWPYIITIVASVVVLGMGTSGQVFATSALRVYGFPNLAYGTYGQTRWHLEITGQCSIRTQTRYLGSGFRPKRNNNSDKTYDTPSSTRCHTPYKLYGVVMQPMNIQDLWQHGKYISSFTQSRSV</sequence>
<keyword evidence="4" id="KW-1185">Reference proteome</keyword>
<comment type="caution">
    <text evidence="3">The sequence shown here is derived from an EMBL/GenBank/DDBJ whole genome shotgun (WGS) entry which is preliminary data.</text>
</comment>
<feature type="region of interest" description="Disordered" evidence="1">
    <location>
        <begin position="92"/>
        <end position="111"/>
    </location>
</feature>
<evidence type="ECO:0000313" key="4">
    <source>
        <dbReference type="Proteomes" id="UP000299102"/>
    </source>
</evidence>
<evidence type="ECO:0000256" key="1">
    <source>
        <dbReference type="SAM" id="MobiDB-lite"/>
    </source>
</evidence>
<dbReference type="AlphaFoldDB" id="A0A4C2AB51"/>
<protein>
    <submittedName>
        <fullName evidence="3">Uncharacterized protein</fullName>
    </submittedName>
</protein>
<name>A0A4C2AB51_EUMVA</name>
<evidence type="ECO:0000256" key="2">
    <source>
        <dbReference type="SAM" id="Phobius"/>
    </source>
</evidence>
<reference evidence="3 4" key="1">
    <citation type="journal article" date="2019" name="Commun. Biol.">
        <title>The bagworm genome reveals a unique fibroin gene that provides high tensile strength.</title>
        <authorList>
            <person name="Kono N."/>
            <person name="Nakamura H."/>
            <person name="Ohtoshi R."/>
            <person name="Tomita M."/>
            <person name="Numata K."/>
            <person name="Arakawa K."/>
        </authorList>
    </citation>
    <scope>NUCLEOTIDE SEQUENCE [LARGE SCALE GENOMIC DNA]</scope>
</reference>
<evidence type="ECO:0000313" key="3">
    <source>
        <dbReference type="EMBL" id="GBP96444.1"/>
    </source>
</evidence>
<proteinExistence type="predicted"/>
<dbReference type="Proteomes" id="UP000299102">
    <property type="component" value="Unassembled WGS sequence"/>
</dbReference>
<accession>A0A4C2AB51</accession>
<keyword evidence="2" id="KW-1133">Transmembrane helix</keyword>
<gene>
    <name evidence="3" type="ORF">EVAR_69508_1</name>
</gene>
<dbReference type="EMBL" id="BGZK01002783">
    <property type="protein sequence ID" value="GBP96444.1"/>
    <property type="molecule type" value="Genomic_DNA"/>
</dbReference>